<proteinExistence type="predicted"/>
<comment type="caution">
    <text evidence="1">The sequence shown here is derived from an EMBL/GenBank/DDBJ whole genome shotgun (WGS) entry which is preliminary data.</text>
</comment>
<evidence type="ECO:0000313" key="2">
    <source>
        <dbReference type="Proteomes" id="UP001611494"/>
    </source>
</evidence>
<dbReference type="PANTHER" id="PTHR36503:SF1">
    <property type="entry name" value="BLR2520 PROTEIN"/>
    <property type="match status" value="1"/>
</dbReference>
<dbReference type="PANTHER" id="PTHR36503">
    <property type="entry name" value="BLR2520 PROTEIN"/>
    <property type="match status" value="1"/>
</dbReference>
<dbReference type="InterPro" id="IPR029068">
    <property type="entry name" value="Glyas_Bleomycin-R_OHBP_Dase"/>
</dbReference>
<accession>A0ABW7VY83</accession>
<dbReference type="RefSeq" id="WP_397060876.1">
    <property type="nucleotide sequence ID" value="NZ_JBIRYL010000001.1"/>
</dbReference>
<dbReference type="Gene3D" id="3.10.180.10">
    <property type="entry name" value="2,3-Dihydroxybiphenyl 1,2-Dioxygenase, domain 1"/>
    <property type="match status" value="2"/>
</dbReference>
<name>A0ABW7VY83_9NOCA</name>
<dbReference type="SUPFAM" id="SSF54593">
    <property type="entry name" value="Glyoxalase/Bleomycin resistance protein/Dihydroxybiphenyl dioxygenase"/>
    <property type="match status" value="2"/>
</dbReference>
<gene>
    <name evidence="1" type="ORF">ACH49Z_08040</name>
</gene>
<protein>
    <submittedName>
        <fullName evidence="1">Glyoxalase</fullName>
    </submittedName>
</protein>
<reference evidence="1 2" key="1">
    <citation type="submission" date="2024-10" db="EMBL/GenBank/DDBJ databases">
        <title>The Natural Products Discovery Center: Release of the First 8490 Sequenced Strains for Exploring Actinobacteria Biosynthetic Diversity.</title>
        <authorList>
            <person name="Kalkreuter E."/>
            <person name="Kautsar S.A."/>
            <person name="Yang D."/>
            <person name="Bader C.D."/>
            <person name="Teijaro C.N."/>
            <person name="Fluegel L."/>
            <person name="Davis C.M."/>
            <person name="Simpson J.R."/>
            <person name="Lauterbach L."/>
            <person name="Steele A.D."/>
            <person name="Gui C."/>
            <person name="Meng S."/>
            <person name="Li G."/>
            <person name="Viehrig K."/>
            <person name="Ye F."/>
            <person name="Su P."/>
            <person name="Kiefer A.F."/>
            <person name="Nichols A."/>
            <person name="Cepeda A.J."/>
            <person name="Yan W."/>
            <person name="Fan B."/>
            <person name="Jiang Y."/>
            <person name="Adhikari A."/>
            <person name="Zheng C.-J."/>
            <person name="Schuster L."/>
            <person name="Cowan T.M."/>
            <person name="Smanski M.J."/>
            <person name="Chevrette M.G."/>
            <person name="De Carvalho L.P.S."/>
            <person name="Shen B."/>
        </authorList>
    </citation>
    <scope>NUCLEOTIDE SEQUENCE [LARGE SCALE GENOMIC DNA]</scope>
    <source>
        <strain evidence="1 2">NPDC019377</strain>
    </source>
</reference>
<organism evidence="1 2">
    <name type="scientific">Nocardia testacea</name>
    <dbReference type="NCBI Taxonomy" id="248551"/>
    <lineage>
        <taxon>Bacteria</taxon>
        <taxon>Bacillati</taxon>
        <taxon>Actinomycetota</taxon>
        <taxon>Actinomycetes</taxon>
        <taxon>Mycobacteriales</taxon>
        <taxon>Nocardiaceae</taxon>
        <taxon>Nocardia</taxon>
    </lineage>
</organism>
<dbReference type="EMBL" id="JBIRYL010000001">
    <property type="protein sequence ID" value="MFI2229787.1"/>
    <property type="molecule type" value="Genomic_DNA"/>
</dbReference>
<evidence type="ECO:0000313" key="1">
    <source>
        <dbReference type="EMBL" id="MFI2229787.1"/>
    </source>
</evidence>
<sequence>MNASTHTTTALTVHLEVPDLEAARATYATAFGLGDQLDFRVGQTPTNGFRGYILSLVVSQPGNVDSLVDSALGAGFIIVKPAEKSFWGYGGVLRAPDGAIWKITTSKKKDTGPVTREIDEVVLLLGVDDVKATKRFYVERGLTVAKSFGSKYVEFATPGSPVKLALYGRRAAAKDAGVSPDGSGSHRIVIAGTAGSFTDPDGFVWESAAG</sequence>
<keyword evidence="2" id="KW-1185">Reference proteome</keyword>
<dbReference type="Proteomes" id="UP001611494">
    <property type="component" value="Unassembled WGS sequence"/>
</dbReference>